<feature type="region of interest" description="Disordered" evidence="3">
    <location>
        <begin position="1"/>
        <end position="57"/>
    </location>
</feature>
<reference evidence="5" key="1">
    <citation type="submission" date="2009-08" db="EMBL/GenBank/DDBJ databases">
        <title>Annotation of Salpingoeca rosetta.</title>
        <authorList>
            <consortium name="The Broad Institute Genome Sequencing Platform"/>
            <person name="Russ C."/>
            <person name="Cuomo C."/>
            <person name="Burger G."/>
            <person name="Gray M.W."/>
            <person name="Holland P.W.H."/>
            <person name="King N."/>
            <person name="Lang F.B.F."/>
            <person name="Roger A.J."/>
            <person name="Ruiz-Trillo I."/>
            <person name="Young S.K."/>
            <person name="Zeng Q."/>
            <person name="Gargeya S."/>
            <person name="Alvarado L."/>
            <person name="Berlin A."/>
            <person name="Chapman S.B."/>
            <person name="Chen Z."/>
            <person name="Freedman E."/>
            <person name="Gellesch M."/>
            <person name="Goldberg J."/>
            <person name="Griggs A."/>
            <person name="Gujja S."/>
            <person name="Heilman E."/>
            <person name="Heiman D."/>
            <person name="Howarth C."/>
            <person name="Mehta T."/>
            <person name="Neiman D."/>
            <person name="Pearson M."/>
            <person name="Roberts A."/>
            <person name="Saif S."/>
            <person name="Shea T."/>
            <person name="Shenoy N."/>
            <person name="Sisk P."/>
            <person name="Stolte C."/>
            <person name="Sykes S."/>
            <person name="White J."/>
            <person name="Yandava C."/>
            <person name="Haas B."/>
            <person name="Nusbaum C."/>
            <person name="Birren B."/>
        </authorList>
    </citation>
    <scope>NUCLEOTIDE SEQUENCE [LARGE SCALE GENOMIC DNA]</scope>
    <source>
        <strain evidence="5">ATCC 50818</strain>
    </source>
</reference>
<sequence>MDYTGRSQGGGYYGRPQYQGPPGHHPHAHPHARHQVPHGGYPMPHGGPRPVRQNQPGTSVYVGNLSWSTTWPRLKEFMSEIGHVAFADVLRDMNGRSKGCGIVVFGDVETANRAIAEMSGRELDGRQIMVREDREAHRFPRRSARPPAPMHRPSTNYTATFSGEMGSTVYVGGLPYSMTWQHLKDLMRKAGPVEHVEVMYDGNGMSKGCGLVRFATAEDAQNAIRMFNEQPLDGRNLLVRVDAEADKYRRGVSVHVGNLPWEVTWRELKDLMRPAGEVIHAEVMHDNNGLSRGWGIVRFVSADGANAAIEQFNEFEWLGRSITVRLDRREAERKKKEATAGDAGEGEDAGDDAGDDATNADDDDEADAEEAE</sequence>
<dbReference type="PROSITE" id="PS50102">
    <property type="entry name" value="RRM"/>
    <property type="match status" value="3"/>
</dbReference>
<dbReference type="GO" id="GO:1990904">
    <property type="term" value="C:ribonucleoprotein complex"/>
    <property type="evidence" value="ECO:0007669"/>
    <property type="project" value="TreeGrafter"/>
</dbReference>
<dbReference type="STRING" id="946362.F2UBT7"/>
<dbReference type="eggNOG" id="KOG0118">
    <property type="taxonomic scope" value="Eukaryota"/>
</dbReference>
<dbReference type="CDD" id="cd00590">
    <property type="entry name" value="RRM_SF"/>
    <property type="match status" value="2"/>
</dbReference>
<feature type="compositionally biased region" description="Low complexity" evidence="3">
    <location>
        <begin position="37"/>
        <end position="50"/>
    </location>
</feature>
<evidence type="ECO:0000256" key="2">
    <source>
        <dbReference type="PROSITE-ProRule" id="PRU00176"/>
    </source>
</evidence>
<feature type="compositionally biased region" description="Basic residues" evidence="3">
    <location>
        <begin position="24"/>
        <end position="36"/>
    </location>
</feature>
<dbReference type="Pfam" id="PF00076">
    <property type="entry name" value="RRM_1"/>
    <property type="match status" value="3"/>
</dbReference>
<feature type="compositionally biased region" description="Acidic residues" evidence="3">
    <location>
        <begin position="344"/>
        <end position="372"/>
    </location>
</feature>
<feature type="compositionally biased region" description="Basic and acidic residues" evidence="3">
    <location>
        <begin position="329"/>
        <end position="339"/>
    </location>
</feature>
<dbReference type="SMART" id="SM00360">
    <property type="entry name" value="RRM"/>
    <property type="match status" value="3"/>
</dbReference>
<feature type="domain" description="RRM" evidence="4">
    <location>
        <begin position="167"/>
        <end position="244"/>
    </location>
</feature>
<dbReference type="PANTHER" id="PTHR23003">
    <property type="entry name" value="RNA RECOGNITION MOTIF RRM DOMAIN CONTAINING PROTEIN"/>
    <property type="match status" value="1"/>
</dbReference>
<accession>F2UBT7</accession>
<dbReference type="GO" id="GO:0005634">
    <property type="term" value="C:nucleus"/>
    <property type="evidence" value="ECO:0007669"/>
    <property type="project" value="TreeGrafter"/>
</dbReference>
<dbReference type="GO" id="GO:0003729">
    <property type="term" value="F:mRNA binding"/>
    <property type="evidence" value="ECO:0007669"/>
    <property type="project" value="TreeGrafter"/>
</dbReference>
<feature type="domain" description="RRM" evidence="4">
    <location>
        <begin position="252"/>
        <end position="329"/>
    </location>
</feature>
<keyword evidence="6" id="KW-1185">Reference proteome</keyword>
<dbReference type="InterPro" id="IPR050374">
    <property type="entry name" value="RRT5_SRSF_SR"/>
</dbReference>
<dbReference type="EMBL" id="GL832967">
    <property type="protein sequence ID" value="EGD73953.1"/>
    <property type="molecule type" value="Genomic_DNA"/>
</dbReference>
<keyword evidence="1 2" id="KW-0694">RNA-binding</keyword>
<organism evidence="6">
    <name type="scientific">Salpingoeca rosetta (strain ATCC 50818 / BSB-021)</name>
    <dbReference type="NCBI Taxonomy" id="946362"/>
    <lineage>
        <taxon>Eukaryota</taxon>
        <taxon>Choanoflagellata</taxon>
        <taxon>Craspedida</taxon>
        <taxon>Salpingoecidae</taxon>
        <taxon>Salpingoeca</taxon>
    </lineage>
</organism>
<dbReference type="Gene3D" id="3.30.70.330">
    <property type="match status" value="3"/>
</dbReference>
<feature type="region of interest" description="Disordered" evidence="3">
    <location>
        <begin position="329"/>
        <end position="372"/>
    </location>
</feature>
<evidence type="ECO:0000313" key="6">
    <source>
        <dbReference type="Proteomes" id="UP000007799"/>
    </source>
</evidence>
<dbReference type="PANTHER" id="PTHR23003:SF3">
    <property type="entry name" value="FI21236P1-RELATED"/>
    <property type="match status" value="1"/>
</dbReference>
<evidence type="ECO:0000256" key="3">
    <source>
        <dbReference type="SAM" id="MobiDB-lite"/>
    </source>
</evidence>
<evidence type="ECO:0000259" key="4">
    <source>
        <dbReference type="PROSITE" id="PS50102"/>
    </source>
</evidence>
<dbReference type="RefSeq" id="XP_004993516.1">
    <property type="nucleotide sequence ID" value="XM_004993459.1"/>
</dbReference>
<proteinExistence type="predicted"/>
<protein>
    <recommendedName>
        <fullName evidence="4">RRM domain-containing protein</fullName>
    </recommendedName>
</protein>
<dbReference type="InterPro" id="IPR000504">
    <property type="entry name" value="RRM_dom"/>
</dbReference>
<feature type="domain" description="RRM" evidence="4">
    <location>
        <begin position="58"/>
        <end position="135"/>
    </location>
</feature>
<dbReference type="OrthoDB" id="272703at2759"/>
<dbReference type="AlphaFoldDB" id="F2UBT7"/>
<dbReference type="Proteomes" id="UP000007799">
    <property type="component" value="Unassembled WGS sequence"/>
</dbReference>
<evidence type="ECO:0000313" key="5">
    <source>
        <dbReference type="EMBL" id="EGD73953.1"/>
    </source>
</evidence>
<evidence type="ECO:0000256" key="1">
    <source>
        <dbReference type="ARBA" id="ARBA00022884"/>
    </source>
</evidence>
<dbReference type="SUPFAM" id="SSF54928">
    <property type="entry name" value="RNA-binding domain, RBD"/>
    <property type="match status" value="2"/>
</dbReference>
<name>F2UBT7_SALR5</name>
<dbReference type="KEGG" id="sre:PTSG_05647"/>
<gene>
    <name evidence="5" type="ORF">PTSG_05647</name>
</gene>
<dbReference type="InParanoid" id="F2UBT7"/>
<dbReference type="OMA" id="THTNAPH"/>
<dbReference type="InterPro" id="IPR012677">
    <property type="entry name" value="Nucleotide-bd_a/b_plait_sf"/>
</dbReference>
<dbReference type="InterPro" id="IPR035979">
    <property type="entry name" value="RBD_domain_sf"/>
</dbReference>
<dbReference type="GeneID" id="16074093"/>
<dbReference type="GO" id="GO:0005737">
    <property type="term" value="C:cytoplasm"/>
    <property type="evidence" value="ECO:0007669"/>
    <property type="project" value="TreeGrafter"/>
</dbReference>